<evidence type="ECO:0000256" key="2">
    <source>
        <dbReference type="RuleBase" id="RU000384"/>
    </source>
</evidence>
<dbReference type="InterPro" id="IPR008147">
    <property type="entry name" value="Gln_synt_N"/>
</dbReference>
<feature type="domain" description="GS catalytic" evidence="4">
    <location>
        <begin position="160"/>
        <end position="592"/>
    </location>
</feature>
<reference evidence="5 6" key="1">
    <citation type="journal article" date="2020" name="New Microbes New Infect">
        <title>Sellimonas caecigallum sp. nov., description and genome sequence of a new member of the Sellimonas genus isolated from the cecum of feral chicken.</title>
        <authorList>
            <person name="Wongkuna S."/>
            <person name="Ghimire S."/>
            <person name="Antony L."/>
            <person name="Chankhamhaengdecha S."/>
            <person name="Janvilisri T."/>
            <person name="Scaria J."/>
        </authorList>
    </citation>
    <scope>NUCLEOTIDE SEQUENCE [LARGE SCALE GENOMIC DNA]</scope>
    <source>
        <strain evidence="5 6">SW451</strain>
    </source>
</reference>
<comment type="caution">
    <text evidence="5">The sequence shown here is derived from an EMBL/GenBank/DDBJ whole genome shotgun (WGS) entry which is preliminary data.</text>
</comment>
<dbReference type="Gene3D" id="1.20.120.1560">
    <property type="match status" value="1"/>
</dbReference>
<evidence type="ECO:0000313" key="5">
    <source>
        <dbReference type="EMBL" id="MBY0759692.1"/>
    </source>
</evidence>
<dbReference type="EMBL" id="VIRV01000022">
    <property type="protein sequence ID" value="MBY0759692.1"/>
    <property type="molecule type" value="Genomic_DNA"/>
</dbReference>
<dbReference type="RefSeq" id="WP_087203202.1">
    <property type="nucleotide sequence ID" value="NZ_CP173660.1"/>
</dbReference>
<organism evidence="5 6">
    <name type="scientific">Sellimonas caecigallum</name>
    <dbReference type="NCBI Taxonomy" id="2592333"/>
    <lineage>
        <taxon>Bacteria</taxon>
        <taxon>Bacillati</taxon>
        <taxon>Bacillota</taxon>
        <taxon>Clostridia</taxon>
        <taxon>Lachnospirales</taxon>
        <taxon>Lachnospiraceae</taxon>
        <taxon>Sellimonas</taxon>
    </lineage>
</organism>
<gene>
    <name evidence="5" type="ORF">FLB61_11460</name>
</gene>
<dbReference type="PROSITE" id="PS51987">
    <property type="entry name" value="GS_CATALYTIC"/>
    <property type="match status" value="1"/>
</dbReference>
<dbReference type="InterPro" id="IPR022147">
    <property type="entry name" value="GSIII_N"/>
</dbReference>
<dbReference type="PANTHER" id="PTHR42974">
    <property type="entry name" value="GLUTAMINE SYNTHETASE"/>
    <property type="match status" value="1"/>
</dbReference>
<dbReference type="Gene3D" id="3.30.590.10">
    <property type="entry name" value="Glutamine synthetase/guanido kinase, catalytic domain"/>
    <property type="match status" value="1"/>
</dbReference>
<dbReference type="Proteomes" id="UP000779049">
    <property type="component" value="Unassembled WGS sequence"/>
</dbReference>
<dbReference type="PROSITE" id="PS51986">
    <property type="entry name" value="GS_BETA_GRASP"/>
    <property type="match status" value="1"/>
</dbReference>
<proteinExistence type="inferred from homology"/>
<evidence type="ECO:0000313" key="6">
    <source>
        <dbReference type="Proteomes" id="UP000779049"/>
    </source>
</evidence>
<keyword evidence="6" id="KW-1185">Reference proteome</keyword>
<dbReference type="PANTHER" id="PTHR42974:SF1">
    <property type="entry name" value="TYPE-3 GLUTAMINE SYNTHETASE"/>
    <property type="match status" value="1"/>
</dbReference>
<dbReference type="InterPro" id="IPR008146">
    <property type="entry name" value="Gln_synth_cat_dom"/>
</dbReference>
<dbReference type="Pfam" id="PF00120">
    <property type="entry name" value="Gln-synt_C"/>
    <property type="match status" value="1"/>
</dbReference>
<comment type="similarity">
    <text evidence="1 2">Belongs to the glutamine synthetase family.</text>
</comment>
<evidence type="ECO:0000259" key="4">
    <source>
        <dbReference type="PROSITE" id="PS51987"/>
    </source>
</evidence>
<dbReference type="SMART" id="SM01230">
    <property type="entry name" value="Gln-synt_C"/>
    <property type="match status" value="1"/>
</dbReference>
<dbReference type="InterPro" id="IPR040577">
    <property type="entry name" value="Gln-synt_C"/>
</dbReference>
<sequence length="703" mass="78939">MKETGNSIPELYGSLVFNDKVMRERLPKDTYKALRKTIENGTHLELDVANTVAAAMKEWAVEHGATHFTHWFQPMTGFTAEKHDSFISPDKAGQIIMEFSGKELIKGEPDASSFPSGGLRATFEARGYTAWDPTSPAFIKDGSLYIPTAFCSYSGEALDKKTPLLRSMEALNREGVRLLHLLGRKDVRKIDTTVGSEQEYFLVDKDLYKKRKDLLFCGRTLLGAPAPKGQEMEDHYFGVLKPKVASYMHDLDEELWKLGVPAKTKHNEVAPAQHELAPVFDTANVAVDHNQLIMEIMKKVADKHHLACLLHEKPFEGVNGSGKHNNWSIVTDSGENLLDPGKTPAENTQFLLFLLAVIEAVDDYADLMRISVASAGNDHRLGANEAPPAIVSIFLGDELTRVLSSIESGTDFAKEQQTLMEIGAHVLPHFAKDTTDRNRTSPFAFTGNKFEFRMPGSALSVAGPNVILNTAVAESLQNICGKLENIPEENLHDAIQNLLKEMIRRHKRILFNGNGYTDEWIKEAEKRGLYNLKSLPDALPEFISQKNLDLFTKHHIFTKEEIFSRYEILLENYAKTIHIESLTLQDMVRKDFTPALFSYMADIASEALEKKKLLPSLSSSYEEQIIRTLTESSESISVLLEKLCADTKKAEQHQDTLDAARYYHDTILLDMELLRGSVDQAEAIIPGTYLPYPTYDELLFSLR</sequence>
<dbReference type="PROSITE" id="PS00181">
    <property type="entry name" value="GLNA_ATP"/>
    <property type="match status" value="1"/>
</dbReference>
<dbReference type="InterPro" id="IPR014746">
    <property type="entry name" value="Gln_synth/guanido_kin_cat_dom"/>
</dbReference>
<accession>A0ABS7LAF5</accession>
<protein>
    <submittedName>
        <fullName evidence="5">Glutamine synthetase type III</fullName>
    </submittedName>
</protein>
<dbReference type="InterPro" id="IPR052725">
    <property type="entry name" value="GS_Type-3"/>
</dbReference>
<dbReference type="InterPro" id="IPR027303">
    <property type="entry name" value="Gln_synth_gly_rich_site"/>
</dbReference>
<name>A0ABS7LAF5_9FIRM</name>
<dbReference type="Pfam" id="PF12437">
    <property type="entry name" value="GSIII_N"/>
    <property type="match status" value="1"/>
</dbReference>
<feature type="domain" description="GS beta-grasp" evidence="3">
    <location>
        <begin position="66"/>
        <end position="155"/>
    </location>
</feature>
<evidence type="ECO:0000256" key="1">
    <source>
        <dbReference type="PROSITE-ProRule" id="PRU01330"/>
    </source>
</evidence>
<evidence type="ECO:0000259" key="3">
    <source>
        <dbReference type="PROSITE" id="PS51986"/>
    </source>
</evidence>
<dbReference type="SUPFAM" id="SSF55931">
    <property type="entry name" value="Glutamine synthetase/guanido kinase"/>
    <property type="match status" value="1"/>
</dbReference>
<dbReference type="Pfam" id="PF18318">
    <property type="entry name" value="Gln-synt_C-ter"/>
    <property type="match status" value="1"/>
</dbReference>